<dbReference type="EMBL" id="VLTJ01000012">
    <property type="protein sequence ID" value="TSH96917.1"/>
    <property type="molecule type" value="Genomic_DNA"/>
</dbReference>
<keyword evidence="2" id="KW-1185">Reference proteome</keyword>
<evidence type="ECO:0000313" key="2">
    <source>
        <dbReference type="Proteomes" id="UP000318405"/>
    </source>
</evidence>
<protein>
    <submittedName>
        <fullName evidence="1">DUF2946 family protein</fullName>
    </submittedName>
</protein>
<organism evidence="1 2">
    <name type="scientific">Verticiella sediminum</name>
    <dbReference type="NCBI Taxonomy" id="1247510"/>
    <lineage>
        <taxon>Bacteria</taxon>
        <taxon>Pseudomonadati</taxon>
        <taxon>Pseudomonadota</taxon>
        <taxon>Betaproteobacteria</taxon>
        <taxon>Burkholderiales</taxon>
        <taxon>Alcaligenaceae</taxon>
        <taxon>Verticiella</taxon>
    </lineage>
</organism>
<comment type="caution">
    <text evidence="1">The sequence shown here is derived from an EMBL/GenBank/DDBJ whole genome shotgun (WGS) entry which is preliminary data.</text>
</comment>
<dbReference type="Pfam" id="PF11161">
    <property type="entry name" value="DUF2944"/>
    <property type="match status" value="1"/>
</dbReference>
<accession>A0A556AVG4</accession>
<dbReference type="Proteomes" id="UP000318405">
    <property type="component" value="Unassembled WGS sequence"/>
</dbReference>
<proteinExistence type="predicted"/>
<dbReference type="OrthoDB" id="7057642at2"/>
<dbReference type="AlphaFoldDB" id="A0A556AVG4"/>
<evidence type="ECO:0000313" key="1">
    <source>
        <dbReference type="EMBL" id="TSH96917.1"/>
    </source>
</evidence>
<reference evidence="1 2" key="1">
    <citation type="submission" date="2019-07" db="EMBL/GenBank/DDBJ databases">
        <title>Qingshengfaniella alkalisoli gen. nov., sp. nov., isolated from saline soil.</title>
        <authorList>
            <person name="Xu L."/>
            <person name="Huang X.-X."/>
            <person name="Sun J.-Q."/>
        </authorList>
    </citation>
    <scope>NUCLEOTIDE SEQUENCE [LARGE SCALE GENOMIC DNA]</scope>
    <source>
        <strain evidence="1 2">DSM 27279</strain>
    </source>
</reference>
<gene>
    <name evidence="1" type="ORF">FOZ76_07750</name>
</gene>
<name>A0A556AVG4_9BURK</name>
<dbReference type="RefSeq" id="WP_143947577.1">
    <property type="nucleotide sequence ID" value="NZ_BAABMB010000002.1"/>
</dbReference>
<sequence length="201" mass="21872">MDDSVKAAMQRWPNVPAVYGWLSLDARGQWHLHPEGKAADGGPGESITSPQILAFINRNYAHERDGRWYFQNGPQRVYVRIDAAPLILRIADAGIGLQTHTGQPVLAVSEWLLSADGRLYARTGLGPAMLEDRDLAPWLETLRDEAHGSALLDVLAADPPAPASMRVAPNDGSLPAAPLLRMDTEDLAGHLGFTRMPRAPD</sequence>
<dbReference type="InterPro" id="IPR021332">
    <property type="entry name" value="DUF2944"/>
</dbReference>